<keyword evidence="3 6" id="KW-0812">Transmembrane</keyword>
<evidence type="ECO:0000256" key="1">
    <source>
        <dbReference type="ARBA" id="ARBA00004167"/>
    </source>
</evidence>
<dbReference type="AlphaFoldDB" id="A0A1H7J0F4"/>
<dbReference type="RefSeq" id="WP_074865877.1">
    <property type="nucleotide sequence ID" value="NZ_FOAS01000004.1"/>
</dbReference>
<evidence type="ECO:0000313" key="8">
    <source>
        <dbReference type="Proteomes" id="UP000185766"/>
    </source>
</evidence>
<dbReference type="Pfam" id="PF07963">
    <property type="entry name" value="N_methyl"/>
    <property type="match status" value="1"/>
</dbReference>
<dbReference type="InterPro" id="IPR045584">
    <property type="entry name" value="Pilin-like"/>
</dbReference>
<keyword evidence="2" id="KW-0488">Methylation</keyword>
<dbReference type="EMBL" id="FOAS01000004">
    <property type="protein sequence ID" value="SEK68209.1"/>
    <property type="molecule type" value="Genomic_DNA"/>
</dbReference>
<evidence type="ECO:0000313" key="7">
    <source>
        <dbReference type="EMBL" id="SEK68209.1"/>
    </source>
</evidence>
<feature type="transmembrane region" description="Helical" evidence="6">
    <location>
        <begin position="7"/>
        <end position="28"/>
    </location>
</feature>
<dbReference type="SUPFAM" id="SSF54523">
    <property type="entry name" value="Pili subunits"/>
    <property type="match status" value="1"/>
</dbReference>
<organism evidence="7 8">
    <name type="scientific">Atopomonas hussainii</name>
    <dbReference type="NCBI Taxonomy" id="1429083"/>
    <lineage>
        <taxon>Bacteria</taxon>
        <taxon>Pseudomonadati</taxon>
        <taxon>Pseudomonadota</taxon>
        <taxon>Gammaproteobacteria</taxon>
        <taxon>Pseudomonadales</taxon>
        <taxon>Pseudomonadaceae</taxon>
        <taxon>Atopomonas</taxon>
    </lineage>
</organism>
<reference evidence="7 8" key="1">
    <citation type="submission" date="2016-10" db="EMBL/GenBank/DDBJ databases">
        <authorList>
            <person name="de Groot N.N."/>
        </authorList>
    </citation>
    <scope>NUCLEOTIDE SEQUENCE [LARGE SCALE GENOMIC DNA]</scope>
    <source>
        <strain evidence="7 8">JCM 19513</strain>
    </source>
</reference>
<dbReference type="GO" id="GO:0043683">
    <property type="term" value="P:type IV pilus assembly"/>
    <property type="evidence" value="ECO:0007669"/>
    <property type="project" value="InterPro"/>
</dbReference>
<dbReference type="Gene3D" id="3.30.700.10">
    <property type="entry name" value="Glycoprotein, Type 4 Pilin"/>
    <property type="match status" value="1"/>
</dbReference>
<protein>
    <submittedName>
        <fullName evidence="7">Type IV pilus assembly protein PilE</fullName>
    </submittedName>
</protein>
<dbReference type="PANTHER" id="PTHR30093">
    <property type="entry name" value="GENERAL SECRETION PATHWAY PROTEIN G"/>
    <property type="match status" value="1"/>
</dbReference>
<dbReference type="GO" id="GO:0016020">
    <property type="term" value="C:membrane"/>
    <property type="evidence" value="ECO:0007669"/>
    <property type="project" value="UniProtKB-SubCell"/>
</dbReference>
<dbReference type="Proteomes" id="UP000185766">
    <property type="component" value="Unassembled WGS sequence"/>
</dbReference>
<dbReference type="Pfam" id="PF16732">
    <property type="entry name" value="ComP_DUS"/>
    <property type="match status" value="1"/>
</dbReference>
<dbReference type="PANTHER" id="PTHR30093:SF44">
    <property type="entry name" value="TYPE II SECRETION SYSTEM CORE PROTEIN G"/>
    <property type="match status" value="1"/>
</dbReference>
<dbReference type="InterPro" id="IPR012902">
    <property type="entry name" value="N_methyl_site"/>
</dbReference>
<gene>
    <name evidence="7" type="ORF">SAMN05216214_104135</name>
</gene>
<evidence type="ECO:0000256" key="4">
    <source>
        <dbReference type="ARBA" id="ARBA00022989"/>
    </source>
</evidence>
<accession>A0A1H7J0F4</accession>
<dbReference type="NCBIfam" id="TIGR02532">
    <property type="entry name" value="IV_pilin_GFxxxE"/>
    <property type="match status" value="1"/>
</dbReference>
<keyword evidence="5 6" id="KW-0472">Membrane</keyword>
<name>A0A1H7J0F4_9GAMM</name>
<evidence type="ECO:0000256" key="3">
    <source>
        <dbReference type="ARBA" id="ARBA00022692"/>
    </source>
</evidence>
<dbReference type="PROSITE" id="PS00409">
    <property type="entry name" value="PROKAR_NTER_METHYL"/>
    <property type="match status" value="1"/>
</dbReference>
<evidence type="ECO:0000256" key="2">
    <source>
        <dbReference type="ARBA" id="ARBA00022481"/>
    </source>
</evidence>
<proteinExistence type="predicted"/>
<keyword evidence="8" id="KW-1185">Reference proteome</keyword>
<dbReference type="InterPro" id="IPR031982">
    <property type="entry name" value="PilE-like"/>
</dbReference>
<evidence type="ECO:0000256" key="5">
    <source>
        <dbReference type="ARBA" id="ARBA00023136"/>
    </source>
</evidence>
<sequence>MNSHHRGFTLIELMMVIAIIGIIAAIAIPNYQTYINNTACENAKSVLTGAATIMESHRAQTQSYAGANLGAYSQAPVDGGAIFNVAITASNASSYTLTATPLNPGRLAGQGTLTLTSAGIRGGTGNFATAWDEGCSL</sequence>
<keyword evidence="4 6" id="KW-1133">Transmembrane helix</keyword>
<comment type="subcellular location">
    <subcellularLocation>
        <location evidence="1">Membrane</location>
        <topology evidence="1">Single-pass membrane protein</topology>
    </subcellularLocation>
</comment>
<evidence type="ECO:0000256" key="6">
    <source>
        <dbReference type="SAM" id="Phobius"/>
    </source>
</evidence>